<gene>
    <name evidence="1" type="primary">Acey_s0023.g854</name>
    <name evidence="1" type="ORF">Y032_0023g854</name>
</gene>
<dbReference type="Proteomes" id="UP000024635">
    <property type="component" value="Unassembled WGS sequence"/>
</dbReference>
<evidence type="ECO:0000313" key="2">
    <source>
        <dbReference type="Proteomes" id="UP000024635"/>
    </source>
</evidence>
<dbReference type="AlphaFoldDB" id="A0A016V045"/>
<dbReference type="EMBL" id="JARK01001359">
    <property type="protein sequence ID" value="EYC20078.1"/>
    <property type="molecule type" value="Genomic_DNA"/>
</dbReference>
<sequence length="76" mass="8640">MGNLILICIIQDYQLGIDLILICMFTEEYQLGIDKSRMGKHFDRWRVKGMFGYVDASTMGDLSDASANRTTQFIGL</sequence>
<reference evidence="2" key="1">
    <citation type="journal article" date="2015" name="Nat. Genet.">
        <title>The genome and transcriptome of the zoonotic hookworm Ancylostoma ceylanicum identify infection-specific gene families.</title>
        <authorList>
            <person name="Schwarz E.M."/>
            <person name="Hu Y."/>
            <person name="Antoshechkin I."/>
            <person name="Miller M.M."/>
            <person name="Sternberg P.W."/>
            <person name="Aroian R.V."/>
        </authorList>
    </citation>
    <scope>NUCLEOTIDE SEQUENCE</scope>
    <source>
        <strain evidence="2">HY135</strain>
    </source>
</reference>
<comment type="caution">
    <text evidence="1">The sequence shown here is derived from an EMBL/GenBank/DDBJ whole genome shotgun (WGS) entry which is preliminary data.</text>
</comment>
<protein>
    <submittedName>
        <fullName evidence="1">Uncharacterized protein</fullName>
    </submittedName>
</protein>
<organism evidence="1 2">
    <name type="scientific">Ancylostoma ceylanicum</name>
    <dbReference type="NCBI Taxonomy" id="53326"/>
    <lineage>
        <taxon>Eukaryota</taxon>
        <taxon>Metazoa</taxon>
        <taxon>Ecdysozoa</taxon>
        <taxon>Nematoda</taxon>
        <taxon>Chromadorea</taxon>
        <taxon>Rhabditida</taxon>
        <taxon>Rhabditina</taxon>
        <taxon>Rhabditomorpha</taxon>
        <taxon>Strongyloidea</taxon>
        <taxon>Ancylostomatidae</taxon>
        <taxon>Ancylostomatinae</taxon>
        <taxon>Ancylostoma</taxon>
    </lineage>
</organism>
<keyword evidence="2" id="KW-1185">Reference proteome</keyword>
<evidence type="ECO:0000313" key="1">
    <source>
        <dbReference type="EMBL" id="EYC20078.1"/>
    </source>
</evidence>
<name>A0A016V045_9BILA</name>
<accession>A0A016V045</accession>
<proteinExistence type="predicted"/>